<keyword evidence="2" id="KW-1185">Reference proteome</keyword>
<protein>
    <submittedName>
        <fullName evidence="1">Uncharacterized protein</fullName>
    </submittedName>
</protein>
<dbReference type="AlphaFoldDB" id="A0A9X1Y3P5"/>
<accession>A0A9X1Y3P5</accession>
<evidence type="ECO:0000313" key="1">
    <source>
        <dbReference type="EMBL" id="MCK8488813.1"/>
    </source>
</evidence>
<dbReference type="RefSeq" id="WP_248552868.1">
    <property type="nucleotide sequence ID" value="NZ_JALPRK010000017.1"/>
</dbReference>
<organism evidence="1 2">
    <name type="scientific">Paenibacillus mellifer</name>
    <dbReference type="NCBI Taxonomy" id="2937794"/>
    <lineage>
        <taxon>Bacteria</taxon>
        <taxon>Bacillati</taxon>
        <taxon>Bacillota</taxon>
        <taxon>Bacilli</taxon>
        <taxon>Bacillales</taxon>
        <taxon>Paenibacillaceae</taxon>
        <taxon>Paenibacillus</taxon>
    </lineage>
</organism>
<reference evidence="1" key="1">
    <citation type="submission" date="2022-04" db="EMBL/GenBank/DDBJ databases">
        <authorList>
            <person name="Seo M.-J."/>
        </authorList>
    </citation>
    <scope>NUCLEOTIDE SEQUENCE</scope>
    <source>
        <strain evidence="1">MBLB2552</strain>
    </source>
</reference>
<dbReference type="Proteomes" id="UP001139534">
    <property type="component" value="Unassembled WGS sequence"/>
</dbReference>
<evidence type="ECO:0000313" key="2">
    <source>
        <dbReference type="Proteomes" id="UP001139534"/>
    </source>
</evidence>
<proteinExistence type="predicted"/>
<name>A0A9X1Y3P5_9BACL</name>
<sequence length="135" mass="13727">MGVFLDARSSVNSNQPGFPGIPLTDTPALFGVIGLQTQNVPNPIVILSGSVGVLGDVGDTFTIEIVRGLTFAPANVIFTLDGVVNSATSTEVTSFVAADLLAPAAPETIYTSYISGATTAIRNGPESFAGIAQQG</sequence>
<comment type="caution">
    <text evidence="1">The sequence shown here is derived from an EMBL/GenBank/DDBJ whole genome shotgun (WGS) entry which is preliminary data.</text>
</comment>
<dbReference type="EMBL" id="JALPRK010000017">
    <property type="protein sequence ID" value="MCK8488813.1"/>
    <property type="molecule type" value="Genomic_DNA"/>
</dbReference>
<gene>
    <name evidence="1" type="ORF">M0651_16700</name>
</gene>